<feature type="region of interest" description="Disordered" evidence="1">
    <location>
        <begin position="150"/>
        <end position="179"/>
    </location>
</feature>
<dbReference type="eggNOG" id="ENOG502T52U">
    <property type="taxonomic scope" value="Eukaryota"/>
</dbReference>
<feature type="compositionally biased region" description="Acidic residues" evidence="1">
    <location>
        <begin position="150"/>
        <end position="168"/>
    </location>
</feature>
<protein>
    <submittedName>
        <fullName evidence="2">Uncharacterized protein</fullName>
    </submittedName>
</protein>
<dbReference type="HOGENOM" id="CLU_1504202_0_0_1"/>
<accession>E3RFG7</accession>
<keyword evidence="3" id="KW-1185">Reference proteome</keyword>
<dbReference type="KEGG" id="pte:PTT_06293"/>
<reference evidence="2 3" key="1">
    <citation type="journal article" date="2010" name="Genome Biol.">
        <title>A first genome assembly of the barley fungal pathogen Pyrenophora teres f. teres.</title>
        <authorList>
            <person name="Ellwood S.R."/>
            <person name="Liu Z."/>
            <person name="Syme R.A."/>
            <person name="Lai Z."/>
            <person name="Hane J.K."/>
            <person name="Keiper F."/>
            <person name="Moffat C.S."/>
            <person name="Oliver R.P."/>
            <person name="Friesen T.L."/>
        </authorList>
    </citation>
    <scope>NUCLEOTIDE SEQUENCE [LARGE SCALE GENOMIC DNA]</scope>
    <source>
        <strain evidence="2 3">0-1</strain>
    </source>
</reference>
<proteinExistence type="predicted"/>
<gene>
    <name evidence="2" type="ORF">PTT_06293</name>
</gene>
<organism evidence="3">
    <name type="scientific">Pyrenophora teres f. teres (strain 0-1)</name>
    <name type="common">Barley net blotch fungus</name>
    <name type="synonym">Drechslera teres f. teres</name>
    <dbReference type="NCBI Taxonomy" id="861557"/>
    <lineage>
        <taxon>Eukaryota</taxon>
        <taxon>Fungi</taxon>
        <taxon>Dikarya</taxon>
        <taxon>Ascomycota</taxon>
        <taxon>Pezizomycotina</taxon>
        <taxon>Dothideomycetes</taxon>
        <taxon>Pleosporomycetidae</taxon>
        <taxon>Pleosporales</taxon>
        <taxon>Pleosporineae</taxon>
        <taxon>Pleosporaceae</taxon>
        <taxon>Pyrenophora</taxon>
    </lineage>
</organism>
<dbReference type="EMBL" id="GL532713">
    <property type="protein sequence ID" value="EFQ95532.1"/>
    <property type="molecule type" value="Genomic_DNA"/>
</dbReference>
<sequence length="179" mass="19654">MKHCLPPLHNDPYALAYRYREYMSRYPTRFLQYSNPYYEKLLANFPEPDPDATDDRSRAIRYAKEHYESFYEVRDIRRIIGGSGKTIEGPGALVPLGTLGTLGTSVVLVYIVVVALPTGAGVETTGAGVVDVTTITMLLLDCITEDDDKGVDEEAAGVDETGVEEAGAEDDKIGPQTLF</sequence>
<dbReference type="Proteomes" id="UP000001067">
    <property type="component" value="Unassembled WGS sequence"/>
</dbReference>
<dbReference type="OrthoDB" id="3775350at2759"/>
<evidence type="ECO:0000313" key="3">
    <source>
        <dbReference type="Proteomes" id="UP000001067"/>
    </source>
</evidence>
<dbReference type="AlphaFoldDB" id="E3RFG7"/>
<evidence type="ECO:0000256" key="1">
    <source>
        <dbReference type="SAM" id="MobiDB-lite"/>
    </source>
</evidence>
<name>E3RFG7_PYRTT</name>
<evidence type="ECO:0000313" key="2">
    <source>
        <dbReference type="EMBL" id="EFQ95532.1"/>
    </source>
</evidence>